<protein>
    <submittedName>
        <fullName evidence="2">Uncharacterized protein</fullName>
    </submittedName>
</protein>
<feature type="compositionally biased region" description="Polar residues" evidence="1">
    <location>
        <begin position="60"/>
        <end position="74"/>
    </location>
</feature>
<evidence type="ECO:0000313" key="3">
    <source>
        <dbReference type="Proteomes" id="UP000834106"/>
    </source>
</evidence>
<feature type="compositionally biased region" description="Basic and acidic residues" evidence="1">
    <location>
        <begin position="144"/>
        <end position="154"/>
    </location>
</feature>
<evidence type="ECO:0000256" key="1">
    <source>
        <dbReference type="SAM" id="MobiDB-lite"/>
    </source>
</evidence>
<accession>A0AAD1ZI68</accession>
<gene>
    <name evidence="2" type="ORF">FPE_LOCUS15856</name>
</gene>
<feature type="compositionally biased region" description="Low complexity" evidence="1">
    <location>
        <begin position="98"/>
        <end position="109"/>
    </location>
</feature>
<feature type="region of interest" description="Disordered" evidence="1">
    <location>
        <begin position="128"/>
        <end position="162"/>
    </location>
</feature>
<sequence length="162" mass="17033">MWNTKETDVLIPTKTKGNVPEDASEKSAAAGDVLGLASYASDEEIQSSGKLESKEDSSHEQSISSKLSIGTSAVQHGGSKEEAVGCGNILDNAETDGTGKTKANTTGANLGAASTVLYDDRAARDLACSDNQRSSETESEVAEDEMRHVYDASKSKKTTWKG</sequence>
<dbReference type="AlphaFoldDB" id="A0AAD1ZI68"/>
<reference evidence="2" key="1">
    <citation type="submission" date="2023-05" db="EMBL/GenBank/DDBJ databases">
        <authorList>
            <person name="Huff M."/>
        </authorList>
    </citation>
    <scope>NUCLEOTIDE SEQUENCE</scope>
</reference>
<organism evidence="2 3">
    <name type="scientific">Fraxinus pennsylvanica</name>
    <dbReference type="NCBI Taxonomy" id="56036"/>
    <lineage>
        <taxon>Eukaryota</taxon>
        <taxon>Viridiplantae</taxon>
        <taxon>Streptophyta</taxon>
        <taxon>Embryophyta</taxon>
        <taxon>Tracheophyta</taxon>
        <taxon>Spermatophyta</taxon>
        <taxon>Magnoliopsida</taxon>
        <taxon>eudicotyledons</taxon>
        <taxon>Gunneridae</taxon>
        <taxon>Pentapetalae</taxon>
        <taxon>asterids</taxon>
        <taxon>lamiids</taxon>
        <taxon>Lamiales</taxon>
        <taxon>Oleaceae</taxon>
        <taxon>Oleeae</taxon>
        <taxon>Fraxinus</taxon>
    </lineage>
</organism>
<proteinExistence type="predicted"/>
<evidence type="ECO:0000313" key="2">
    <source>
        <dbReference type="EMBL" id="CAI9768426.1"/>
    </source>
</evidence>
<dbReference type="EMBL" id="OU503044">
    <property type="protein sequence ID" value="CAI9768426.1"/>
    <property type="molecule type" value="Genomic_DNA"/>
</dbReference>
<feature type="region of interest" description="Disordered" evidence="1">
    <location>
        <begin position="1"/>
        <end position="113"/>
    </location>
</feature>
<name>A0AAD1ZI68_9LAMI</name>
<dbReference type="Proteomes" id="UP000834106">
    <property type="component" value="Chromosome 9"/>
</dbReference>
<keyword evidence="3" id="KW-1185">Reference proteome</keyword>